<proteinExistence type="predicted"/>
<gene>
    <name evidence="2" type="ORF">PTTG_27327</name>
</gene>
<reference evidence="3 4" key="3">
    <citation type="journal article" date="2017" name="G3 (Bethesda)">
        <title>Comparative analysis highlights variable genome content of wheat rusts and divergence of the mating loci.</title>
        <authorList>
            <person name="Cuomo C.A."/>
            <person name="Bakkeren G."/>
            <person name="Khalil H.B."/>
            <person name="Panwar V."/>
            <person name="Joly D."/>
            <person name="Linning R."/>
            <person name="Sakthikumar S."/>
            <person name="Song X."/>
            <person name="Adiconis X."/>
            <person name="Fan L."/>
            <person name="Goldberg J.M."/>
            <person name="Levin J.Z."/>
            <person name="Young S."/>
            <person name="Zeng Q."/>
            <person name="Anikster Y."/>
            <person name="Bruce M."/>
            <person name="Wang M."/>
            <person name="Yin C."/>
            <person name="McCallum B."/>
            <person name="Szabo L.J."/>
            <person name="Hulbert S."/>
            <person name="Chen X."/>
            <person name="Fellers J.P."/>
        </authorList>
    </citation>
    <scope>NUCLEOTIDE SEQUENCE</scope>
    <source>
        <strain evidence="4">Isolate 1-1 / race 1 (BBBD)</strain>
        <strain evidence="3">isolate 1-1 / race 1 (BBBD)</strain>
    </source>
</reference>
<evidence type="ECO:0000313" key="2">
    <source>
        <dbReference type="EMBL" id="OAV93384.1"/>
    </source>
</evidence>
<dbReference type="AlphaFoldDB" id="A0A180GLK5"/>
<evidence type="ECO:0000256" key="1">
    <source>
        <dbReference type="SAM" id="MobiDB-lite"/>
    </source>
</evidence>
<feature type="region of interest" description="Disordered" evidence="1">
    <location>
        <begin position="1"/>
        <end position="20"/>
    </location>
</feature>
<name>A0A180GLK5_PUCT1</name>
<organism evidence="2">
    <name type="scientific">Puccinia triticina (isolate 1-1 / race 1 (BBBD))</name>
    <name type="common">Brown leaf rust fungus</name>
    <dbReference type="NCBI Taxonomy" id="630390"/>
    <lineage>
        <taxon>Eukaryota</taxon>
        <taxon>Fungi</taxon>
        <taxon>Dikarya</taxon>
        <taxon>Basidiomycota</taxon>
        <taxon>Pucciniomycotina</taxon>
        <taxon>Pucciniomycetes</taxon>
        <taxon>Pucciniales</taxon>
        <taxon>Pucciniaceae</taxon>
        <taxon>Puccinia</taxon>
    </lineage>
</organism>
<dbReference type="OrthoDB" id="10578792at2759"/>
<protein>
    <submittedName>
        <fullName evidence="2 3">Uncharacterized protein</fullName>
    </submittedName>
</protein>
<dbReference type="EnsemblFungi" id="PTTG_27327-t43_1">
    <property type="protein sequence ID" value="PTTG_27327-t43_1-p1"/>
    <property type="gene ID" value="PTTG_27327"/>
</dbReference>
<keyword evidence="4" id="KW-1185">Reference proteome</keyword>
<dbReference type="EMBL" id="ADAS02000051">
    <property type="protein sequence ID" value="OAV93384.1"/>
    <property type="molecule type" value="Genomic_DNA"/>
</dbReference>
<reference evidence="2" key="1">
    <citation type="submission" date="2009-11" db="EMBL/GenBank/DDBJ databases">
        <authorList>
            <consortium name="The Broad Institute Genome Sequencing Platform"/>
            <person name="Ward D."/>
            <person name="Feldgarden M."/>
            <person name="Earl A."/>
            <person name="Young S.K."/>
            <person name="Zeng Q."/>
            <person name="Koehrsen M."/>
            <person name="Alvarado L."/>
            <person name="Berlin A."/>
            <person name="Bochicchio J."/>
            <person name="Borenstein D."/>
            <person name="Chapman S.B."/>
            <person name="Chen Z."/>
            <person name="Engels R."/>
            <person name="Freedman E."/>
            <person name="Gellesch M."/>
            <person name="Goldberg J."/>
            <person name="Griggs A."/>
            <person name="Gujja S."/>
            <person name="Heilman E."/>
            <person name="Heiman D."/>
            <person name="Hepburn T."/>
            <person name="Howarth C."/>
            <person name="Jen D."/>
            <person name="Larson L."/>
            <person name="Lewis B."/>
            <person name="Mehta T."/>
            <person name="Park D."/>
            <person name="Pearson M."/>
            <person name="Roberts A."/>
            <person name="Saif S."/>
            <person name="Shea T."/>
            <person name="Shenoy N."/>
            <person name="Sisk P."/>
            <person name="Stolte C."/>
            <person name="Sykes S."/>
            <person name="Thomson T."/>
            <person name="Walk T."/>
            <person name="White J."/>
            <person name="Yandava C."/>
            <person name="Izard J."/>
            <person name="Baranova O.V."/>
            <person name="Blanton J.M."/>
            <person name="Tanner A.C."/>
            <person name="Dewhirst F.E."/>
            <person name="Haas B."/>
            <person name="Nusbaum C."/>
            <person name="Birren B."/>
        </authorList>
    </citation>
    <scope>NUCLEOTIDE SEQUENCE [LARGE SCALE GENOMIC DNA]</scope>
    <source>
        <strain evidence="2">1-1 BBBD Race 1</strain>
    </source>
</reference>
<dbReference type="Proteomes" id="UP000005240">
    <property type="component" value="Unassembled WGS sequence"/>
</dbReference>
<evidence type="ECO:0000313" key="4">
    <source>
        <dbReference type="Proteomes" id="UP000005240"/>
    </source>
</evidence>
<dbReference type="VEuPathDB" id="FungiDB:PTTG_27327"/>
<evidence type="ECO:0000313" key="3">
    <source>
        <dbReference type="EnsemblFungi" id="PTTG_27327-t43_1-p1"/>
    </source>
</evidence>
<reference evidence="3" key="4">
    <citation type="submission" date="2025-05" db="UniProtKB">
        <authorList>
            <consortium name="EnsemblFungi"/>
        </authorList>
    </citation>
    <scope>IDENTIFICATION</scope>
    <source>
        <strain evidence="3">isolate 1-1 / race 1 (BBBD)</strain>
    </source>
</reference>
<accession>A0A180GLK5</accession>
<sequence length="135" mass="15049">MLCRPGCKPAQRPPDSTSAQSDVASAISDTKVDSISPCAAFGSTFTTLHRYDMMQPHPWSIQNGFWSMQPCSWSIQPCCLSMQSRFSAMSMQSWSEDQSMQDRITPVCVLIKQGRLQSARAWQSRSSSTTRLCTT</sequence>
<reference evidence="2" key="2">
    <citation type="submission" date="2016-05" db="EMBL/GenBank/DDBJ databases">
        <title>Comparative analysis highlights variable genome content of wheat rusts and divergence of the mating loci.</title>
        <authorList>
            <person name="Cuomo C.A."/>
            <person name="Bakkeren G."/>
            <person name="Szabo L."/>
            <person name="Khalil H."/>
            <person name="Joly D."/>
            <person name="Goldberg J."/>
            <person name="Young S."/>
            <person name="Zeng Q."/>
            <person name="Fellers J."/>
        </authorList>
    </citation>
    <scope>NUCLEOTIDE SEQUENCE [LARGE SCALE GENOMIC DNA]</scope>
    <source>
        <strain evidence="2">1-1 BBBD Race 1</strain>
    </source>
</reference>